<dbReference type="WBParaSite" id="MBELARI_LOCUS21909">
    <property type="protein sequence ID" value="MBELARI_LOCUS21909"/>
    <property type="gene ID" value="MBELARI_LOCUS21909"/>
</dbReference>
<dbReference type="SUPFAM" id="SSF55394">
    <property type="entry name" value="Bactericidal permeability-increasing protein, BPI"/>
    <property type="match status" value="2"/>
</dbReference>
<dbReference type="GO" id="GO:0008289">
    <property type="term" value="F:lipid binding"/>
    <property type="evidence" value="ECO:0007669"/>
    <property type="project" value="InterPro"/>
</dbReference>
<dbReference type="InterPro" id="IPR032942">
    <property type="entry name" value="BPI/LBP/Plunc"/>
</dbReference>
<dbReference type="InterPro" id="IPR017942">
    <property type="entry name" value="Lipid-bd_serum_glycop_N"/>
</dbReference>
<feature type="domain" description="Lipid-binding serum glycoprotein C-terminal" evidence="6">
    <location>
        <begin position="624"/>
        <end position="902"/>
    </location>
</feature>
<dbReference type="Gene3D" id="3.15.20.10">
    <property type="entry name" value="Bactericidal permeability-increasing protein, domain 2"/>
    <property type="match status" value="1"/>
</dbReference>
<feature type="compositionally biased region" description="Acidic residues" evidence="3">
    <location>
        <begin position="674"/>
        <end position="691"/>
    </location>
</feature>
<evidence type="ECO:0000256" key="3">
    <source>
        <dbReference type="SAM" id="MobiDB-lite"/>
    </source>
</evidence>
<dbReference type="InterPro" id="IPR017943">
    <property type="entry name" value="Bactericidal_perm-incr_a/b_dom"/>
</dbReference>
<dbReference type="Pfam" id="PF01273">
    <property type="entry name" value="LBP_BPI_CETP"/>
    <property type="match status" value="1"/>
</dbReference>
<name>A0AAF3F5J7_9BILA</name>
<dbReference type="GO" id="GO:0005615">
    <property type="term" value="C:extracellular space"/>
    <property type="evidence" value="ECO:0007669"/>
    <property type="project" value="TreeGrafter"/>
</dbReference>
<organism evidence="7 8">
    <name type="scientific">Mesorhabditis belari</name>
    <dbReference type="NCBI Taxonomy" id="2138241"/>
    <lineage>
        <taxon>Eukaryota</taxon>
        <taxon>Metazoa</taxon>
        <taxon>Ecdysozoa</taxon>
        <taxon>Nematoda</taxon>
        <taxon>Chromadorea</taxon>
        <taxon>Rhabditida</taxon>
        <taxon>Rhabditina</taxon>
        <taxon>Rhabditomorpha</taxon>
        <taxon>Rhabditoidea</taxon>
        <taxon>Rhabditidae</taxon>
        <taxon>Mesorhabditinae</taxon>
        <taxon>Mesorhabditis</taxon>
    </lineage>
</organism>
<comment type="similarity">
    <text evidence="1">Belongs to the BPI/LBP/Plunc superfamily. BPI/LBP family.</text>
</comment>
<feature type="compositionally biased region" description="Pro residues" evidence="3">
    <location>
        <begin position="41"/>
        <end position="57"/>
    </location>
</feature>
<evidence type="ECO:0000259" key="6">
    <source>
        <dbReference type="SMART" id="SM00329"/>
    </source>
</evidence>
<evidence type="ECO:0000313" key="8">
    <source>
        <dbReference type="WBParaSite" id="MBELARI_LOCUS21909"/>
    </source>
</evidence>
<dbReference type="Pfam" id="PF02886">
    <property type="entry name" value="LBP_BPI_CETP_C"/>
    <property type="match status" value="1"/>
</dbReference>
<accession>A0AAF3F5J7</accession>
<feature type="chain" id="PRO_5041968728" evidence="4">
    <location>
        <begin position="19"/>
        <end position="922"/>
    </location>
</feature>
<dbReference type="AlphaFoldDB" id="A0AAF3F5J7"/>
<dbReference type="SMART" id="SM00328">
    <property type="entry name" value="BPI1"/>
    <property type="match status" value="1"/>
</dbReference>
<feature type="domain" description="Lipid-binding serum glycoprotein N-terminal" evidence="5">
    <location>
        <begin position="129"/>
        <end position="357"/>
    </location>
</feature>
<dbReference type="Gene3D" id="3.15.10.10">
    <property type="entry name" value="Bactericidal permeability-increasing protein, domain 1"/>
    <property type="match status" value="1"/>
</dbReference>
<keyword evidence="4" id="KW-0732">Signal</keyword>
<dbReference type="SMART" id="SM00329">
    <property type="entry name" value="BPI2"/>
    <property type="match status" value="1"/>
</dbReference>
<sequence>MPLLIFLLLNGLLGSTLAGGVSGGYAGPAPALPQYSGSPPVGFPPPAPPPGPPPSPPYAAGAAFPPQQVAASPVGSNIVGGAPILGGAPVGEAPVGGAPIQSQAIASAGPDFNPALMGGNKGYPGLRGRINQRAFQYASSMIGNLLNSEIQKARLPPISQCIPQVNGCLQVYNLYVSRYRCPQRIALYPAPPNRIVVAVENLDIGVTGNLGGQIVILLPIALFGIVQANLHQVSIYVDLTIGRTATGAPSIQVGSCNVQIGYADVYIQNGGLVGDIANSQFRGRISSMVKEMAPSKICAQLPSIVNEKLNGRLGGLPQTIALTQMASLFGSALGLGGGAQSTAPSAEYCTSSCGKSASALTSSAPSAPSLSSSSSIVGGAPLEGYNDAAGAAAQAPARKAVRAIPIYQTQAHHQQPQRHQLKHHRRTQRSVNFAPNSTIDSLDPAALAIERAAIIRSFEAALDFVGAPKDPRTPVKQALNEVRRVKRQTVSRLRPAPPAVYHAIAPVYRKSRGSATGSYSPGSGPLVPPPPPVQGAPAPSLAPPPADMCSQCPAADAAGDPANLLKQLASHLDLNRLSDMYLSTQLMNTYATNCDFTIDLVGEFSPYGQGGTPFGPFPTQFPGTCDGHMAEFILTDYTVNSLFYHMHRKGFISFRIGPDTPKFGELLKTTCSDDEDDELEDHGVELDEEDEERKKRKRRRHAIHDVIHHIAAHTVSKRAHKHIRRHNGKRGRRQDDAGGLADLGICFGDILPAVREKYPNQKISILIHTIRAPSVVLSGAGGGTAIIDLGADADIYIDGTNNKVGTITINAVVQITAQVAGNRISGHAEITQLQLRDNGGTLGLPQDALDNLGNLGKELLTKLANDALGKGVNINLPNTGALPFQVLNPQIQIVEHGLYVATDISINAAALGLSAPNCCPSC</sequence>
<evidence type="ECO:0000256" key="4">
    <source>
        <dbReference type="SAM" id="SignalP"/>
    </source>
</evidence>
<dbReference type="InterPro" id="IPR001124">
    <property type="entry name" value="Lipid-bd_serum_glycop_C"/>
</dbReference>
<evidence type="ECO:0000256" key="1">
    <source>
        <dbReference type="ARBA" id="ARBA00007292"/>
    </source>
</evidence>
<feature type="compositionally biased region" description="Pro residues" evidence="3">
    <location>
        <begin position="526"/>
        <end position="546"/>
    </location>
</feature>
<dbReference type="PANTHER" id="PTHR10504:SF144">
    <property type="entry name" value="BPI1 DOMAIN-CONTAINING PROTEIN"/>
    <property type="match status" value="1"/>
</dbReference>
<keyword evidence="7" id="KW-1185">Reference proteome</keyword>
<proteinExistence type="inferred from homology"/>
<evidence type="ECO:0000259" key="5">
    <source>
        <dbReference type="SMART" id="SM00328"/>
    </source>
</evidence>
<feature type="signal peptide" evidence="4">
    <location>
        <begin position="1"/>
        <end position="18"/>
    </location>
</feature>
<evidence type="ECO:0000256" key="2">
    <source>
        <dbReference type="ARBA" id="ARBA00023157"/>
    </source>
</evidence>
<feature type="region of interest" description="Disordered" evidence="3">
    <location>
        <begin position="512"/>
        <end position="547"/>
    </location>
</feature>
<feature type="region of interest" description="Disordered" evidence="3">
    <location>
        <begin position="36"/>
        <end position="63"/>
    </location>
</feature>
<reference evidence="8" key="1">
    <citation type="submission" date="2024-02" db="UniProtKB">
        <authorList>
            <consortium name="WormBaseParasite"/>
        </authorList>
    </citation>
    <scope>IDENTIFICATION</scope>
</reference>
<dbReference type="Proteomes" id="UP000887575">
    <property type="component" value="Unassembled WGS sequence"/>
</dbReference>
<dbReference type="PANTHER" id="PTHR10504">
    <property type="entry name" value="BACTERICIDAL PERMEABILITY-INCREASING BPI PROTEIN-RELATED"/>
    <property type="match status" value="1"/>
</dbReference>
<feature type="region of interest" description="Disordered" evidence="3">
    <location>
        <begin position="674"/>
        <end position="697"/>
    </location>
</feature>
<keyword evidence="2" id="KW-1015">Disulfide bond</keyword>
<protein>
    <submittedName>
        <fullName evidence="8">Uncharacterized protein</fullName>
    </submittedName>
</protein>
<evidence type="ECO:0000313" key="7">
    <source>
        <dbReference type="Proteomes" id="UP000887575"/>
    </source>
</evidence>